<dbReference type="EC" id="2.7.7.2" evidence="15"/>
<dbReference type="PANTHER" id="PTHR22749:SF6">
    <property type="entry name" value="RIBOFLAVIN KINASE"/>
    <property type="match status" value="1"/>
</dbReference>
<feature type="domain" description="Riboflavin kinase" evidence="16">
    <location>
        <begin position="211"/>
        <end position="334"/>
    </location>
</feature>
<dbReference type="InterPro" id="IPR023468">
    <property type="entry name" value="Riboflavin_kinase"/>
</dbReference>
<dbReference type="SMART" id="SM00904">
    <property type="entry name" value="Flavokinase"/>
    <property type="match status" value="1"/>
</dbReference>
<dbReference type="InterPro" id="IPR015864">
    <property type="entry name" value="FAD_synthase"/>
</dbReference>
<dbReference type="EMBL" id="JBEPMM010000001">
    <property type="protein sequence ID" value="MET3691076.1"/>
    <property type="molecule type" value="Genomic_DNA"/>
</dbReference>
<keyword evidence="6 15" id="KW-0808">Transferase</keyword>
<comment type="catalytic activity">
    <reaction evidence="13 15">
        <text>riboflavin + ATP = FMN + ADP + H(+)</text>
        <dbReference type="Rhea" id="RHEA:14357"/>
        <dbReference type="ChEBI" id="CHEBI:15378"/>
        <dbReference type="ChEBI" id="CHEBI:30616"/>
        <dbReference type="ChEBI" id="CHEBI:57986"/>
        <dbReference type="ChEBI" id="CHEBI:58210"/>
        <dbReference type="ChEBI" id="CHEBI:456216"/>
        <dbReference type="EC" id="2.7.1.26"/>
    </reaction>
</comment>
<keyword evidence="18" id="KW-1185">Reference proteome</keyword>
<evidence type="ECO:0000256" key="1">
    <source>
        <dbReference type="ARBA" id="ARBA00002121"/>
    </source>
</evidence>
<evidence type="ECO:0000256" key="15">
    <source>
        <dbReference type="PIRNR" id="PIRNR004491"/>
    </source>
</evidence>
<evidence type="ECO:0000256" key="12">
    <source>
        <dbReference type="ARBA" id="ARBA00023268"/>
    </source>
</evidence>
<evidence type="ECO:0000313" key="18">
    <source>
        <dbReference type="Proteomes" id="UP001549145"/>
    </source>
</evidence>
<sequence length="344" mass="36080">MPSGDEPAVPPAASMPGPSLPARAQGFTICRADEPVPPAIAGAIAAIGNFDGVHLGHRALIAAVRETARAAGRPAVVLTFEPHPRAYFAPHLPMFRLTDADAKEIVFAHLGLDGLIVRRFDATLAGTGARDFVEGLLVRDLGVAGVVIGHDFHFGRGREGTPALLAELCAEAGLSCRIIPPVALNEGAAPVSSSAIRAALAEGAVARANALLGYRWFVSGAVRHGDKRGRTLGYPTANMALSDCGLAHGIYAVRVRLPDGAVKDGVASYGRRPTFDDGAPLLEVNLFDFAGDLYGQEIAVEFLDFIRGEERFDGAEALIARMHLDAAEARRIIAGDPVPSMFAA</sequence>
<dbReference type="PIRSF" id="PIRSF004491">
    <property type="entry name" value="FAD_Synth"/>
    <property type="match status" value="1"/>
</dbReference>
<evidence type="ECO:0000313" key="17">
    <source>
        <dbReference type="EMBL" id="MET3691076.1"/>
    </source>
</evidence>
<accession>A0ABV2KZS4</accession>
<evidence type="ECO:0000256" key="11">
    <source>
        <dbReference type="ARBA" id="ARBA00022840"/>
    </source>
</evidence>
<dbReference type="RefSeq" id="WP_238277958.1">
    <property type="nucleotide sequence ID" value="NZ_BPQL01000027.1"/>
</dbReference>
<keyword evidence="12" id="KW-0511">Multifunctional enzyme</keyword>
<evidence type="ECO:0000259" key="16">
    <source>
        <dbReference type="SMART" id="SM00904"/>
    </source>
</evidence>
<dbReference type="Pfam" id="PF06574">
    <property type="entry name" value="FAD_syn"/>
    <property type="match status" value="1"/>
</dbReference>
<comment type="caution">
    <text evidence="17">The sequence shown here is derived from an EMBL/GenBank/DDBJ whole genome shotgun (WGS) entry which is preliminary data.</text>
</comment>
<dbReference type="Gene3D" id="2.40.30.30">
    <property type="entry name" value="Riboflavin kinase-like"/>
    <property type="match status" value="1"/>
</dbReference>
<evidence type="ECO:0000256" key="3">
    <source>
        <dbReference type="ARBA" id="ARBA00005201"/>
    </source>
</evidence>
<evidence type="ECO:0000256" key="4">
    <source>
        <dbReference type="ARBA" id="ARBA00022630"/>
    </source>
</evidence>
<evidence type="ECO:0000256" key="13">
    <source>
        <dbReference type="ARBA" id="ARBA00047880"/>
    </source>
</evidence>
<keyword evidence="4 15" id="KW-0285">Flavoprotein</keyword>
<dbReference type="NCBIfam" id="NF004160">
    <property type="entry name" value="PRK05627.1-3"/>
    <property type="match status" value="1"/>
</dbReference>
<gene>
    <name evidence="17" type="ORF">ABID43_000595</name>
</gene>
<evidence type="ECO:0000256" key="10">
    <source>
        <dbReference type="ARBA" id="ARBA00022827"/>
    </source>
</evidence>
<keyword evidence="11 15" id="KW-0067">ATP-binding</keyword>
<dbReference type="Proteomes" id="UP001549145">
    <property type="component" value="Unassembled WGS sequence"/>
</dbReference>
<keyword evidence="10 15" id="KW-0274">FAD</keyword>
<keyword evidence="8 15" id="KW-0547">Nucleotide-binding</keyword>
<comment type="pathway">
    <text evidence="3 15">Cofactor biosynthesis; FMN biosynthesis; FMN from riboflavin (ATP route): step 1/1.</text>
</comment>
<reference evidence="17 18" key="1">
    <citation type="submission" date="2024-06" db="EMBL/GenBank/DDBJ databases">
        <title>Genomic Encyclopedia of Type Strains, Phase IV (KMG-IV): sequencing the most valuable type-strain genomes for metagenomic binning, comparative biology and taxonomic classification.</title>
        <authorList>
            <person name="Goeker M."/>
        </authorList>
    </citation>
    <scope>NUCLEOTIDE SEQUENCE [LARGE SCALE GENOMIC DNA]</scope>
    <source>
        <strain evidence="17 18">DSM 21331</strain>
    </source>
</reference>
<dbReference type="EC" id="2.7.1.26" evidence="15"/>
<dbReference type="CDD" id="cd02064">
    <property type="entry name" value="FAD_synthetase_N"/>
    <property type="match status" value="1"/>
</dbReference>
<dbReference type="PANTHER" id="PTHR22749">
    <property type="entry name" value="RIBOFLAVIN KINASE/FMN ADENYLYLTRANSFERASE"/>
    <property type="match status" value="1"/>
</dbReference>
<keyword evidence="7 15" id="KW-0548">Nucleotidyltransferase</keyword>
<proteinExistence type="inferred from homology"/>
<dbReference type="SUPFAM" id="SSF52374">
    <property type="entry name" value="Nucleotidylyl transferase"/>
    <property type="match status" value="1"/>
</dbReference>
<dbReference type="GO" id="GO:0008531">
    <property type="term" value="F:riboflavin kinase activity"/>
    <property type="evidence" value="ECO:0007669"/>
    <property type="project" value="UniProtKB-EC"/>
</dbReference>
<evidence type="ECO:0000256" key="7">
    <source>
        <dbReference type="ARBA" id="ARBA00022695"/>
    </source>
</evidence>
<keyword evidence="9 15" id="KW-0418">Kinase</keyword>
<dbReference type="SUPFAM" id="SSF82114">
    <property type="entry name" value="Riboflavin kinase-like"/>
    <property type="match status" value="1"/>
</dbReference>
<evidence type="ECO:0000256" key="2">
    <source>
        <dbReference type="ARBA" id="ARBA00004726"/>
    </source>
</evidence>
<evidence type="ECO:0000256" key="9">
    <source>
        <dbReference type="ARBA" id="ARBA00022777"/>
    </source>
</evidence>
<dbReference type="InterPro" id="IPR015865">
    <property type="entry name" value="Riboflavin_kinase_bac/euk"/>
</dbReference>
<dbReference type="InterPro" id="IPR014729">
    <property type="entry name" value="Rossmann-like_a/b/a_fold"/>
</dbReference>
<evidence type="ECO:0000256" key="6">
    <source>
        <dbReference type="ARBA" id="ARBA00022679"/>
    </source>
</evidence>
<dbReference type="InterPro" id="IPR002606">
    <property type="entry name" value="Riboflavin_kinase_bac"/>
</dbReference>
<comment type="catalytic activity">
    <reaction evidence="14 15">
        <text>FMN + ATP + H(+) = FAD + diphosphate</text>
        <dbReference type="Rhea" id="RHEA:17237"/>
        <dbReference type="ChEBI" id="CHEBI:15378"/>
        <dbReference type="ChEBI" id="CHEBI:30616"/>
        <dbReference type="ChEBI" id="CHEBI:33019"/>
        <dbReference type="ChEBI" id="CHEBI:57692"/>
        <dbReference type="ChEBI" id="CHEBI:58210"/>
        <dbReference type="EC" id="2.7.7.2"/>
    </reaction>
</comment>
<evidence type="ECO:0000256" key="8">
    <source>
        <dbReference type="ARBA" id="ARBA00022741"/>
    </source>
</evidence>
<evidence type="ECO:0000256" key="5">
    <source>
        <dbReference type="ARBA" id="ARBA00022643"/>
    </source>
</evidence>
<dbReference type="NCBIfam" id="TIGR00083">
    <property type="entry name" value="ribF"/>
    <property type="match status" value="1"/>
</dbReference>
<comment type="pathway">
    <text evidence="2 15">Cofactor biosynthesis; FAD biosynthesis; FAD from FMN: step 1/1.</text>
</comment>
<organism evidence="17 18">
    <name type="scientific">Methylobacterium goesingense</name>
    <dbReference type="NCBI Taxonomy" id="243690"/>
    <lineage>
        <taxon>Bacteria</taxon>
        <taxon>Pseudomonadati</taxon>
        <taxon>Pseudomonadota</taxon>
        <taxon>Alphaproteobacteria</taxon>
        <taxon>Hyphomicrobiales</taxon>
        <taxon>Methylobacteriaceae</taxon>
        <taxon>Methylobacterium</taxon>
    </lineage>
</organism>
<dbReference type="GO" id="GO:0003919">
    <property type="term" value="F:FMN adenylyltransferase activity"/>
    <property type="evidence" value="ECO:0007669"/>
    <property type="project" value="UniProtKB-EC"/>
</dbReference>
<dbReference type="Pfam" id="PF01687">
    <property type="entry name" value="Flavokinase"/>
    <property type="match status" value="1"/>
</dbReference>
<comment type="similarity">
    <text evidence="15">Belongs to the ribF family.</text>
</comment>
<evidence type="ECO:0000256" key="14">
    <source>
        <dbReference type="ARBA" id="ARBA00049494"/>
    </source>
</evidence>
<name>A0ABV2KZS4_9HYPH</name>
<dbReference type="InterPro" id="IPR023465">
    <property type="entry name" value="Riboflavin_kinase_dom_sf"/>
</dbReference>
<dbReference type="Gene3D" id="3.40.50.620">
    <property type="entry name" value="HUPs"/>
    <property type="match status" value="1"/>
</dbReference>
<protein>
    <recommendedName>
        <fullName evidence="15">Riboflavin biosynthesis protein</fullName>
    </recommendedName>
    <domain>
        <recommendedName>
            <fullName evidence="15">Riboflavin kinase</fullName>
            <ecNumber evidence="15">2.7.1.26</ecNumber>
        </recommendedName>
        <alternativeName>
            <fullName evidence="15">Flavokinase</fullName>
        </alternativeName>
    </domain>
    <domain>
        <recommendedName>
            <fullName evidence="15">FMN adenylyltransferase</fullName>
            <ecNumber evidence="15">2.7.7.2</ecNumber>
        </recommendedName>
        <alternativeName>
            <fullName evidence="15">FAD pyrophosphorylase</fullName>
        </alternativeName>
        <alternativeName>
            <fullName evidence="15">FAD synthase</fullName>
        </alternativeName>
    </domain>
</protein>
<comment type="function">
    <text evidence="1">Catalyzes the phosphorylation of riboflavin to FMN followed by the adenylation of FMN to FAD.</text>
</comment>
<keyword evidence="5 15" id="KW-0288">FMN</keyword>